<accession>A0A2J7PWC9</accession>
<protein>
    <submittedName>
        <fullName evidence="1">Uncharacterized protein</fullName>
    </submittedName>
</protein>
<dbReference type="OrthoDB" id="8190404at2759"/>
<proteinExistence type="predicted"/>
<sequence>MLVQVYGDNAMKKTAVYKRVARFSEGTESVTDEAVRSIAEQVNISLSGREFFASKQITVLEHPPSSPDLAPNDFFLFSKTMETLKGRHFDDIDDIRSNTAAALKAVPQNQFKNCFEGWTRRWHRCIASQGEFFEGDHSDIQQGAM</sequence>
<dbReference type="InParanoid" id="A0A2J7PWC9"/>
<dbReference type="PANTHER" id="PTHR46060">
    <property type="entry name" value="MARINER MOS1 TRANSPOSASE-LIKE PROTEIN"/>
    <property type="match status" value="1"/>
</dbReference>
<name>A0A2J7PWC9_9NEOP</name>
<gene>
    <name evidence="1" type="ORF">B7P43_G03017</name>
</gene>
<evidence type="ECO:0000313" key="1">
    <source>
        <dbReference type="EMBL" id="PNF20643.1"/>
    </source>
</evidence>
<reference evidence="1 2" key="1">
    <citation type="submission" date="2017-12" db="EMBL/GenBank/DDBJ databases">
        <title>Hemimetabolous genomes reveal molecular basis of termite eusociality.</title>
        <authorList>
            <person name="Harrison M.C."/>
            <person name="Jongepier E."/>
            <person name="Robertson H.M."/>
            <person name="Arning N."/>
            <person name="Bitard-Feildel T."/>
            <person name="Chao H."/>
            <person name="Childers C.P."/>
            <person name="Dinh H."/>
            <person name="Doddapaneni H."/>
            <person name="Dugan S."/>
            <person name="Gowin J."/>
            <person name="Greiner C."/>
            <person name="Han Y."/>
            <person name="Hu H."/>
            <person name="Hughes D.S.T."/>
            <person name="Huylmans A.-K."/>
            <person name="Kemena C."/>
            <person name="Kremer L.P.M."/>
            <person name="Lee S.L."/>
            <person name="Lopez-Ezquerra A."/>
            <person name="Mallet L."/>
            <person name="Monroy-Kuhn J.M."/>
            <person name="Moser A."/>
            <person name="Murali S.C."/>
            <person name="Muzny D.M."/>
            <person name="Otani S."/>
            <person name="Piulachs M.-D."/>
            <person name="Poelchau M."/>
            <person name="Qu J."/>
            <person name="Schaub F."/>
            <person name="Wada-Katsumata A."/>
            <person name="Worley K.C."/>
            <person name="Xie Q."/>
            <person name="Ylla G."/>
            <person name="Poulsen M."/>
            <person name="Gibbs R.A."/>
            <person name="Schal C."/>
            <person name="Richards S."/>
            <person name="Belles X."/>
            <person name="Korb J."/>
            <person name="Bornberg-Bauer E."/>
        </authorList>
    </citation>
    <scope>NUCLEOTIDE SEQUENCE [LARGE SCALE GENOMIC DNA]</scope>
    <source>
        <tissue evidence="1">Whole body</tissue>
    </source>
</reference>
<dbReference type="AlphaFoldDB" id="A0A2J7PWC9"/>
<dbReference type="EMBL" id="NEVH01020933">
    <property type="protein sequence ID" value="PNF20643.1"/>
    <property type="molecule type" value="Genomic_DNA"/>
</dbReference>
<dbReference type="Gene3D" id="3.30.420.10">
    <property type="entry name" value="Ribonuclease H-like superfamily/Ribonuclease H"/>
    <property type="match status" value="1"/>
</dbReference>
<keyword evidence="2" id="KW-1185">Reference proteome</keyword>
<dbReference type="Proteomes" id="UP000235965">
    <property type="component" value="Unassembled WGS sequence"/>
</dbReference>
<organism evidence="1 2">
    <name type="scientific">Cryptotermes secundus</name>
    <dbReference type="NCBI Taxonomy" id="105785"/>
    <lineage>
        <taxon>Eukaryota</taxon>
        <taxon>Metazoa</taxon>
        <taxon>Ecdysozoa</taxon>
        <taxon>Arthropoda</taxon>
        <taxon>Hexapoda</taxon>
        <taxon>Insecta</taxon>
        <taxon>Pterygota</taxon>
        <taxon>Neoptera</taxon>
        <taxon>Polyneoptera</taxon>
        <taxon>Dictyoptera</taxon>
        <taxon>Blattodea</taxon>
        <taxon>Blattoidea</taxon>
        <taxon>Termitoidae</taxon>
        <taxon>Kalotermitidae</taxon>
        <taxon>Cryptotermitinae</taxon>
        <taxon>Cryptotermes</taxon>
    </lineage>
</organism>
<evidence type="ECO:0000313" key="2">
    <source>
        <dbReference type="Proteomes" id="UP000235965"/>
    </source>
</evidence>
<dbReference type="GO" id="GO:0003676">
    <property type="term" value="F:nucleic acid binding"/>
    <property type="evidence" value="ECO:0007669"/>
    <property type="project" value="InterPro"/>
</dbReference>
<dbReference type="PANTHER" id="PTHR46060:SF3">
    <property type="entry name" value="PROTEIN GVQW3"/>
    <property type="match status" value="1"/>
</dbReference>
<comment type="caution">
    <text evidence="1">The sequence shown here is derived from an EMBL/GenBank/DDBJ whole genome shotgun (WGS) entry which is preliminary data.</text>
</comment>
<dbReference type="InterPro" id="IPR052709">
    <property type="entry name" value="Transposase-MT_Hybrid"/>
</dbReference>
<dbReference type="InterPro" id="IPR036397">
    <property type="entry name" value="RNaseH_sf"/>
</dbReference>